<name>A0A7C4D9P7_STAMA</name>
<feature type="domain" description="UspA" evidence="2">
    <location>
        <begin position="14"/>
        <end position="141"/>
    </location>
</feature>
<dbReference type="InterPro" id="IPR006015">
    <property type="entry name" value="Universal_stress_UspA"/>
</dbReference>
<dbReference type="AlphaFoldDB" id="A0A7C4D9P7"/>
<reference evidence="3" key="1">
    <citation type="journal article" date="2020" name="mSystems">
        <title>Genome- and Community-Level Interaction Insights into Carbon Utilization and Element Cycling Functions of Hydrothermarchaeota in Hydrothermal Sediment.</title>
        <authorList>
            <person name="Zhou Z."/>
            <person name="Liu Y."/>
            <person name="Xu W."/>
            <person name="Pan J."/>
            <person name="Luo Z.H."/>
            <person name="Li M."/>
        </authorList>
    </citation>
    <scope>NUCLEOTIDE SEQUENCE [LARGE SCALE GENOMIC DNA]</scope>
    <source>
        <strain evidence="4">SpSt-622</strain>
        <strain evidence="3">SpSt-642</strain>
    </source>
</reference>
<evidence type="ECO:0000313" key="3">
    <source>
        <dbReference type="EMBL" id="HGM58438.1"/>
    </source>
</evidence>
<dbReference type="PANTHER" id="PTHR46268">
    <property type="entry name" value="STRESS RESPONSE PROTEIN NHAX"/>
    <property type="match status" value="1"/>
</dbReference>
<evidence type="ECO:0000256" key="1">
    <source>
        <dbReference type="ARBA" id="ARBA00008791"/>
    </source>
</evidence>
<dbReference type="EMBL" id="DTBJ01000017">
    <property type="protein sequence ID" value="HGM58438.1"/>
    <property type="molecule type" value="Genomic_DNA"/>
</dbReference>
<dbReference type="CDD" id="cd00293">
    <property type="entry name" value="USP-like"/>
    <property type="match status" value="1"/>
</dbReference>
<dbReference type="Pfam" id="PF00582">
    <property type="entry name" value="Usp"/>
    <property type="match status" value="1"/>
</dbReference>
<gene>
    <name evidence="4" type="ORF">ENT92_00320</name>
    <name evidence="3" type="ORF">ENU14_02480</name>
</gene>
<comment type="similarity">
    <text evidence="1">Belongs to the universal stress protein A family.</text>
</comment>
<accession>A0A7C4D9P7</accession>
<dbReference type="InterPro" id="IPR006016">
    <property type="entry name" value="UspA"/>
</dbReference>
<dbReference type="InterPro" id="IPR014729">
    <property type="entry name" value="Rossmann-like_a/b/a_fold"/>
</dbReference>
<evidence type="ECO:0000259" key="2">
    <source>
        <dbReference type="Pfam" id="PF00582"/>
    </source>
</evidence>
<dbReference type="PRINTS" id="PR01438">
    <property type="entry name" value="UNVRSLSTRESS"/>
</dbReference>
<dbReference type="Gene3D" id="3.40.50.620">
    <property type="entry name" value="HUPs"/>
    <property type="match status" value="1"/>
</dbReference>
<sequence>MSYREAPTYEISFMYRKILVPIDGSENSLKALDIAIDLAKHYGSRITVVYAKPKDSIESRDLFDKVKKRVEKRGVDIAFKIIEYDSNTSSVANSILNELIEGGYDLVIMGARGLTLTSELNIGSTALSLVINSPVTIMVVR</sequence>
<proteinExistence type="inferred from homology"/>
<dbReference type="SUPFAM" id="SSF52402">
    <property type="entry name" value="Adenine nucleotide alpha hydrolases-like"/>
    <property type="match status" value="1"/>
</dbReference>
<protein>
    <submittedName>
        <fullName evidence="3">Universal stress protein</fullName>
    </submittedName>
</protein>
<dbReference type="EMBL" id="DTAN01000014">
    <property type="protein sequence ID" value="HGU64652.1"/>
    <property type="molecule type" value="Genomic_DNA"/>
</dbReference>
<comment type="caution">
    <text evidence="3">The sequence shown here is derived from an EMBL/GenBank/DDBJ whole genome shotgun (WGS) entry which is preliminary data.</text>
</comment>
<evidence type="ECO:0000313" key="4">
    <source>
        <dbReference type="EMBL" id="HGU64652.1"/>
    </source>
</evidence>
<dbReference type="PANTHER" id="PTHR46268:SF25">
    <property type="entry name" value="USPA DOMAIN PROTEIN"/>
    <property type="match status" value="1"/>
</dbReference>
<organism evidence="3">
    <name type="scientific">Staphylothermus marinus</name>
    <dbReference type="NCBI Taxonomy" id="2280"/>
    <lineage>
        <taxon>Archaea</taxon>
        <taxon>Thermoproteota</taxon>
        <taxon>Thermoprotei</taxon>
        <taxon>Desulfurococcales</taxon>
        <taxon>Desulfurococcaceae</taxon>
        <taxon>Staphylothermus</taxon>
    </lineage>
</organism>